<evidence type="ECO:0000256" key="9">
    <source>
        <dbReference type="ARBA" id="ARBA00023002"/>
    </source>
</evidence>
<keyword evidence="4 13" id="KW-0349">Heme</keyword>
<evidence type="ECO:0000256" key="10">
    <source>
        <dbReference type="ARBA" id="ARBA00023004"/>
    </source>
</evidence>
<dbReference type="PROSITE" id="PS00086">
    <property type="entry name" value="CYTOCHROME_P450"/>
    <property type="match status" value="1"/>
</dbReference>
<proteinExistence type="inferred from homology"/>
<keyword evidence="10 13" id="KW-0408">Iron</keyword>
<keyword evidence="5 15" id="KW-0812">Transmembrane</keyword>
<feature type="transmembrane region" description="Helical" evidence="15">
    <location>
        <begin position="18"/>
        <end position="37"/>
    </location>
</feature>
<dbReference type="InterPro" id="IPR002401">
    <property type="entry name" value="Cyt_P450_E_grp-I"/>
</dbReference>
<accession>A0ABC9ATX9</accession>
<protein>
    <recommendedName>
        <fullName evidence="18">Cytochrome P450</fullName>
    </recommendedName>
</protein>
<dbReference type="InterPro" id="IPR017972">
    <property type="entry name" value="Cyt_P450_CS"/>
</dbReference>
<dbReference type="Pfam" id="PF00067">
    <property type="entry name" value="p450"/>
    <property type="match status" value="1"/>
</dbReference>
<keyword evidence="11 14" id="KW-0503">Monooxygenase</keyword>
<evidence type="ECO:0000256" key="5">
    <source>
        <dbReference type="ARBA" id="ARBA00022692"/>
    </source>
</evidence>
<dbReference type="GO" id="GO:0006952">
    <property type="term" value="P:defense response"/>
    <property type="evidence" value="ECO:0007669"/>
    <property type="project" value="UniProtKB-KW"/>
</dbReference>
<dbReference type="FunFam" id="1.10.630.10:FF:000008">
    <property type="entry name" value="Cytochrome P450 71D8"/>
    <property type="match status" value="1"/>
</dbReference>
<dbReference type="GO" id="GO:0016020">
    <property type="term" value="C:membrane"/>
    <property type="evidence" value="ECO:0007669"/>
    <property type="project" value="UniProtKB-SubCell"/>
</dbReference>
<evidence type="ECO:0000313" key="17">
    <source>
        <dbReference type="Proteomes" id="UP001497457"/>
    </source>
</evidence>
<comment type="subcellular location">
    <subcellularLocation>
        <location evidence="2">Membrane</location>
        <topology evidence="2">Single-pass membrane protein</topology>
    </subcellularLocation>
</comment>
<keyword evidence="9 14" id="KW-0560">Oxidoreductase</keyword>
<evidence type="ECO:0000313" key="16">
    <source>
        <dbReference type="EMBL" id="CAL4987198.1"/>
    </source>
</evidence>
<dbReference type="GO" id="GO:0051502">
    <property type="term" value="P:diterpene phytoalexin biosynthetic process"/>
    <property type="evidence" value="ECO:0007669"/>
    <property type="project" value="UniProtKB-ARBA"/>
</dbReference>
<evidence type="ECO:0000256" key="8">
    <source>
        <dbReference type="ARBA" id="ARBA00022989"/>
    </source>
</evidence>
<dbReference type="EMBL" id="OZ075133">
    <property type="protein sequence ID" value="CAL4987198.1"/>
    <property type="molecule type" value="Genomic_DNA"/>
</dbReference>
<organism evidence="16 17">
    <name type="scientific">Urochloa decumbens</name>
    <dbReference type="NCBI Taxonomy" id="240449"/>
    <lineage>
        <taxon>Eukaryota</taxon>
        <taxon>Viridiplantae</taxon>
        <taxon>Streptophyta</taxon>
        <taxon>Embryophyta</taxon>
        <taxon>Tracheophyta</taxon>
        <taxon>Spermatophyta</taxon>
        <taxon>Magnoliopsida</taxon>
        <taxon>Liliopsida</taxon>
        <taxon>Poales</taxon>
        <taxon>Poaceae</taxon>
        <taxon>PACMAD clade</taxon>
        <taxon>Panicoideae</taxon>
        <taxon>Panicodae</taxon>
        <taxon>Paniceae</taxon>
        <taxon>Melinidinae</taxon>
        <taxon>Urochloa</taxon>
    </lineage>
</organism>
<evidence type="ECO:0000256" key="13">
    <source>
        <dbReference type="PIRSR" id="PIRSR602401-1"/>
    </source>
</evidence>
<dbReference type="InterPro" id="IPR036396">
    <property type="entry name" value="Cyt_P450_sf"/>
</dbReference>
<evidence type="ECO:0000256" key="7">
    <source>
        <dbReference type="ARBA" id="ARBA00022821"/>
    </source>
</evidence>
<evidence type="ECO:0000256" key="6">
    <source>
        <dbReference type="ARBA" id="ARBA00022723"/>
    </source>
</evidence>
<gene>
    <name evidence="16" type="ORF">URODEC1_LOCUS58709</name>
</gene>
<dbReference type="PANTHER" id="PTHR47955:SF21">
    <property type="entry name" value="OS06G0642300 PROTEIN"/>
    <property type="match status" value="1"/>
</dbReference>
<dbReference type="Proteomes" id="UP001497457">
    <property type="component" value="Chromosome 23rd"/>
</dbReference>
<keyword evidence="8 15" id="KW-1133">Transmembrane helix</keyword>
<dbReference type="GO" id="GO:0046872">
    <property type="term" value="F:metal ion binding"/>
    <property type="evidence" value="ECO:0007669"/>
    <property type="project" value="UniProtKB-KW"/>
</dbReference>
<evidence type="ECO:0000256" key="15">
    <source>
        <dbReference type="SAM" id="Phobius"/>
    </source>
</evidence>
<evidence type="ECO:0000256" key="14">
    <source>
        <dbReference type="RuleBase" id="RU000461"/>
    </source>
</evidence>
<dbReference type="PANTHER" id="PTHR47955">
    <property type="entry name" value="CYTOCHROME P450 FAMILY 71 PROTEIN"/>
    <property type="match status" value="1"/>
</dbReference>
<dbReference type="CDD" id="cd11072">
    <property type="entry name" value="CYP71-like"/>
    <property type="match status" value="1"/>
</dbReference>
<dbReference type="AlphaFoldDB" id="A0ABC9ATX9"/>
<comment type="similarity">
    <text evidence="3 14">Belongs to the cytochrome P450 family.</text>
</comment>
<evidence type="ECO:0000256" key="4">
    <source>
        <dbReference type="ARBA" id="ARBA00022617"/>
    </source>
</evidence>
<dbReference type="Gene3D" id="1.10.630.10">
    <property type="entry name" value="Cytochrome P450"/>
    <property type="match status" value="1"/>
</dbReference>
<reference evidence="16 17" key="2">
    <citation type="submission" date="2024-10" db="EMBL/GenBank/DDBJ databases">
        <authorList>
            <person name="Ryan C."/>
        </authorList>
    </citation>
    <scope>NUCLEOTIDE SEQUENCE [LARGE SCALE GENOMIC DNA]</scope>
</reference>
<name>A0ABC9ATX9_9POAL</name>
<keyword evidence="6 13" id="KW-0479">Metal-binding</keyword>
<dbReference type="SUPFAM" id="SSF48264">
    <property type="entry name" value="Cytochrome P450"/>
    <property type="match status" value="1"/>
</dbReference>
<keyword evidence="7" id="KW-0611">Plant defense</keyword>
<reference evidence="17" key="1">
    <citation type="submission" date="2024-06" db="EMBL/GenBank/DDBJ databases">
        <authorList>
            <person name="Ryan C."/>
        </authorList>
    </citation>
    <scope>NUCLEOTIDE SEQUENCE [LARGE SCALE GENOMIC DNA]</scope>
</reference>
<dbReference type="InterPro" id="IPR001128">
    <property type="entry name" value="Cyt_P450"/>
</dbReference>
<comment type="cofactor">
    <cofactor evidence="1 13">
        <name>heme</name>
        <dbReference type="ChEBI" id="CHEBI:30413"/>
    </cofactor>
</comment>
<keyword evidence="12 15" id="KW-0472">Membrane</keyword>
<evidence type="ECO:0000256" key="1">
    <source>
        <dbReference type="ARBA" id="ARBA00001971"/>
    </source>
</evidence>
<dbReference type="GO" id="GO:0010333">
    <property type="term" value="F:terpene synthase activity"/>
    <property type="evidence" value="ECO:0007669"/>
    <property type="project" value="UniProtKB-ARBA"/>
</dbReference>
<dbReference type="PRINTS" id="PR00463">
    <property type="entry name" value="EP450I"/>
</dbReference>
<evidence type="ECO:0000256" key="2">
    <source>
        <dbReference type="ARBA" id="ARBA00004167"/>
    </source>
</evidence>
<feature type="binding site" description="axial binding residue" evidence="13">
    <location>
        <position position="468"/>
    </location>
    <ligand>
        <name>heme</name>
        <dbReference type="ChEBI" id="CHEBI:30413"/>
    </ligand>
    <ligandPart>
        <name>Fe</name>
        <dbReference type="ChEBI" id="CHEBI:18248"/>
    </ligandPart>
</feature>
<sequence>MPYSSRASLNTMTIMELVPSYLCLLFLSLLLPLLLLYKNKKQQHSHGTSANKNLPPGPSRLPIIGSLHHFIGTGTLAHRAISGLARRHAAPLMYLELGEVRAVVASTPDAAREIMKTNDIAFASRPWIPSVRPIMSTGAVGLVFARYGVLWRQLRKVSVMELLSARRVQSFRGIREDEVSRLVAAVAASSPRGEPVNIGRLAATATIDSTVRSMIGSRFERREEFLQTIKEATMLISGFTLHDLFPSSRLASFFSGAAGKMLGVHRRAFELMDCAISQHREHQTVSAGGAAKDGEDILEVLLKISKEGGLDVPLTIENIKCLLLDLFSGGSETSAATLQWAMSELMRNPRVMQKAQAHVRDKLQGKPTVTEDDLPDLPYLKLVVKETLRLHPVLPLLIPRECMEECEIMGYHVPKGTMVLVNVWAIGRDPKYWEEPDVFKPERFEDGKIDFKGTDFEFIPFGAGRRMCPGVTFAQANIEIALAVLLYHFDWELPGGVKAIDLDMTEEMGMTVRRKKDLYLCPTVRVPPHSASE</sequence>
<keyword evidence="17" id="KW-1185">Reference proteome</keyword>
<evidence type="ECO:0008006" key="18">
    <source>
        <dbReference type="Google" id="ProtNLM"/>
    </source>
</evidence>
<evidence type="ECO:0000256" key="3">
    <source>
        <dbReference type="ARBA" id="ARBA00010617"/>
    </source>
</evidence>
<dbReference type="PRINTS" id="PR00385">
    <property type="entry name" value="P450"/>
</dbReference>
<evidence type="ECO:0000256" key="11">
    <source>
        <dbReference type="ARBA" id="ARBA00023033"/>
    </source>
</evidence>
<evidence type="ECO:0000256" key="12">
    <source>
        <dbReference type="ARBA" id="ARBA00023136"/>
    </source>
</evidence>
<dbReference type="GO" id="GO:0016709">
    <property type="term" value="F:oxidoreductase activity, acting on paired donors, with incorporation or reduction of molecular oxygen, NAD(P)H as one donor, and incorporation of one atom of oxygen"/>
    <property type="evidence" value="ECO:0007669"/>
    <property type="project" value="UniProtKB-ARBA"/>
</dbReference>